<dbReference type="Proteomes" id="UP000753724">
    <property type="component" value="Unassembled WGS sequence"/>
</dbReference>
<dbReference type="InterPro" id="IPR049492">
    <property type="entry name" value="BD-FAE-like_dom"/>
</dbReference>
<sequence length="331" mass="34652">MVAAAALTTATLATAVSAAKPRDFPVDARPVLEDRYPARVQHWPGNVTSLADVTYQTIPGYRPMVIDIYMPATAPKSPKPLVLYVHGGGWVGGHTRHAGAMANFPAALARLASEGFVVASLEYRLAGEAPFPAQLQDARAALRFLKGNAARYGIDPARTGIWGGSAGGHLSALTALSCGDKTLDAHGAATTDGDTCVQAAVIWYGVFDFGALSASRPGGSDPAGAKLLNCTGPCSTEAYAKASPVTYITPKAPPFLLIHGEEDKTVPVAQSHLVEARLRANGTPVEAIYIPAVDHSFIGATPAVTRSATLRAMNATFDFLHARLDRKGTRP</sequence>
<dbReference type="PANTHER" id="PTHR48081:SF13">
    <property type="entry name" value="ALPHA_BETA HYDROLASE"/>
    <property type="match status" value="1"/>
</dbReference>
<name>A0ABW9XCB0_9SPHN</name>
<protein>
    <submittedName>
        <fullName evidence="3">Alpha/beta hydrolase fold domain-containing protein</fullName>
    </submittedName>
</protein>
<dbReference type="Pfam" id="PF20434">
    <property type="entry name" value="BD-FAE"/>
    <property type="match status" value="1"/>
</dbReference>
<dbReference type="Gene3D" id="3.40.50.1820">
    <property type="entry name" value="alpha/beta hydrolase"/>
    <property type="match status" value="1"/>
</dbReference>
<keyword evidence="4" id="KW-1185">Reference proteome</keyword>
<dbReference type="PANTHER" id="PTHR48081">
    <property type="entry name" value="AB HYDROLASE SUPERFAMILY PROTEIN C4A8.06C"/>
    <property type="match status" value="1"/>
</dbReference>
<reference evidence="4" key="1">
    <citation type="submission" date="2020-01" db="EMBL/GenBank/DDBJ databases">
        <title>Sphingomonas sp. strain CSW-10.</title>
        <authorList>
            <person name="Chen W.-M."/>
        </authorList>
    </citation>
    <scope>NUCLEOTIDE SEQUENCE [LARGE SCALE GENOMIC DNA]</scope>
    <source>
        <strain evidence="4">FSY-8</strain>
    </source>
</reference>
<dbReference type="GO" id="GO:0016787">
    <property type="term" value="F:hydrolase activity"/>
    <property type="evidence" value="ECO:0007669"/>
    <property type="project" value="UniProtKB-KW"/>
</dbReference>
<comment type="caution">
    <text evidence="3">The sequence shown here is derived from an EMBL/GenBank/DDBJ whole genome shotgun (WGS) entry which is preliminary data.</text>
</comment>
<keyword evidence="1 3" id="KW-0378">Hydrolase</keyword>
<evidence type="ECO:0000259" key="2">
    <source>
        <dbReference type="Pfam" id="PF20434"/>
    </source>
</evidence>
<accession>A0ABW9XCB0</accession>
<dbReference type="InterPro" id="IPR029058">
    <property type="entry name" value="AB_hydrolase_fold"/>
</dbReference>
<dbReference type="EMBL" id="JAAAPO010000002">
    <property type="protein sequence ID" value="NBC36186.1"/>
    <property type="molecule type" value="Genomic_DNA"/>
</dbReference>
<organism evidence="3 4">
    <name type="scientific">Novosphingobium ovatum</name>
    <dbReference type="NCBI Taxonomy" id="1908523"/>
    <lineage>
        <taxon>Bacteria</taxon>
        <taxon>Pseudomonadati</taxon>
        <taxon>Pseudomonadota</taxon>
        <taxon>Alphaproteobacteria</taxon>
        <taxon>Sphingomonadales</taxon>
        <taxon>Sphingomonadaceae</taxon>
        <taxon>Novosphingobium</taxon>
    </lineage>
</organism>
<gene>
    <name evidence="3" type="ORF">GTZ99_06395</name>
</gene>
<dbReference type="InterPro" id="IPR050300">
    <property type="entry name" value="GDXG_lipolytic_enzyme"/>
</dbReference>
<evidence type="ECO:0000313" key="3">
    <source>
        <dbReference type="EMBL" id="NBC36186.1"/>
    </source>
</evidence>
<dbReference type="SUPFAM" id="SSF53474">
    <property type="entry name" value="alpha/beta-Hydrolases"/>
    <property type="match status" value="1"/>
</dbReference>
<evidence type="ECO:0000313" key="4">
    <source>
        <dbReference type="Proteomes" id="UP000753724"/>
    </source>
</evidence>
<proteinExistence type="predicted"/>
<feature type="domain" description="BD-FAE-like" evidence="2">
    <location>
        <begin position="66"/>
        <end position="278"/>
    </location>
</feature>
<evidence type="ECO:0000256" key="1">
    <source>
        <dbReference type="ARBA" id="ARBA00022801"/>
    </source>
</evidence>